<protein>
    <submittedName>
        <fullName evidence="1">KIRR1 protein</fullName>
    </submittedName>
</protein>
<dbReference type="AlphaFoldDB" id="A0A8X7WZG3"/>
<gene>
    <name evidence="1" type="primary">Kirrel1_0</name>
    <name evidence="1" type="ORF">GTO96_0012266</name>
</gene>
<sequence length="130" mass="13645">TRFTQEPADETVIAGQNVILPCVIFNYSGIVQWTKDGLALGIRDGLQGCPCCICSRGATMGSSIPPLGRLVAASLASGDASTSRRASWEMESSTARLGAGVAARRCCMDSTVLLGLSCGFRVHEEDMLSS</sequence>
<evidence type="ECO:0000313" key="1">
    <source>
        <dbReference type="EMBL" id="KAG2457742.1"/>
    </source>
</evidence>
<reference evidence="1 2" key="1">
    <citation type="journal article" date="2021" name="Cell">
        <title>Tracing the genetic footprints of vertebrate landing in non-teleost ray-finned fishes.</title>
        <authorList>
            <person name="Bi X."/>
            <person name="Wang K."/>
            <person name="Yang L."/>
            <person name="Pan H."/>
            <person name="Jiang H."/>
            <person name="Wei Q."/>
            <person name="Fang M."/>
            <person name="Yu H."/>
            <person name="Zhu C."/>
            <person name="Cai Y."/>
            <person name="He Y."/>
            <person name="Gan X."/>
            <person name="Zeng H."/>
            <person name="Yu D."/>
            <person name="Zhu Y."/>
            <person name="Jiang H."/>
            <person name="Qiu Q."/>
            <person name="Yang H."/>
            <person name="Zhang Y.E."/>
            <person name="Wang W."/>
            <person name="Zhu M."/>
            <person name="He S."/>
            <person name="Zhang G."/>
        </authorList>
    </citation>
    <scope>NUCLEOTIDE SEQUENCE [LARGE SCALE GENOMIC DNA]</scope>
    <source>
        <strain evidence="1">Bchr_013</strain>
    </source>
</reference>
<dbReference type="Gene3D" id="2.60.40.10">
    <property type="entry name" value="Immunoglobulins"/>
    <property type="match status" value="1"/>
</dbReference>
<dbReference type="EMBL" id="JAATIS010008546">
    <property type="protein sequence ID" value="KAG2457742.1"/>
    <property type="molecule type" value="Genomic_DNA"/>
</dbReference>
<organism evidence="1 2">
    <name type="scientific">Polypterus senegalus</name>
    <name type="common">Senegal bichir</name>
    <dbReference type="NCBI Taxonomy" id="55291"/>
    <lineage>
        <taxon>Eukaryota</taxon>
        <taxon>Metazoa</taxon>
        <taxon>Chordata</taxon>
        <taxon>Craniata</taxon>
        <taxon>Vertebrata</taxon>
        <taxon>Euteleostomi</taxon>
        <taxon>Actinopterygii</taxon>
        <taxon>Polypteriformes</taxon>
        <taxon>Polypteridae</taxon>
        <taxon>Polypterus</taxon>
    </lineage>
</organism>
<dbReference type="Proteomes" id="UP000886611">
    <property type="component" value="Unassembled WGS sequence"/>
</dbReference>
<feature type="non-terminal residue" evidence="1">
    <location>
        <position position="1"/>
    </location>
</feature>
<dbReference type="InterPro" id="IPR036179">
    <property type="entry name" value="Ig-like_dom_sf"/>
</dbReference>
<comment type="caution">
    <text evidence="1">The sequence shown here is derived from an EMBL/GenBank/DDBJ whole genome shotgun (WGS) entry which is preliminary data.</text>
</comment>
<keyword evidence="2" id="KW-1185">Reference proteome</keyword>
<proteinExistence type="predicted"/>
<dbReference type="InterPro" id="IPR013783">
    <property type="entry name" value="Ig-like_fold"/>
</dbReference>
<evidence type="ECO:0000313" key="2">
    <source>
        <dbReference type="Proteomes" id="UP000886611"/>
    </source>
</evidence>
<name>A0A8X7WZG3_POLSE</name>
<dbReference type="SUPFAM" id="SSF48726">
    <property type="entry name" value="Immunoglobulin"/>
    <property type="match status" value="1"/>
</dbReference>
<feature type="non-terminal residue" evidence="1">
    <location>
        <position position="130"/>
    </location>
</feature>
<accession>A0A8X7WZG3</accession>